<gene>
    <name evidence="2" type="ORF">H7U36_11675</name>
</gene>
<organism evidence="2 3">
    <name type="scientific">Faecalicatena fissicatena</name>
    <dbReference type="NCBI Taxonomy" id="290055"/>
    <lineage>
        <taxon>Bacteria</taxon>
        <taxon>Bacillati</taxon>
        <taxon>Bacillota</taxon>
        <taxon>Clostridia</taxon>
        <taxon>Lachnospirales</taxon>
        <taxon>Lachnospiraceae</taxon>
        <taxon>Faecalicatena</taxon>
    </lineage>
</organism>
<keyword evidence="3" id="KW-1185">Reference proteome</keyword>
<reference evidence="2 3" key="1">
    <citation type="journal article" date="2021" name="Sci. Rep.">
        <title>The distribution of antibiotic resistance genes in chicken gut microbiota commensals.</title>
        <authorList>
            <person name="Juricova H."/>
            <person name="Matiasovicova J."/>
            <person name="Kubasova T."/>
            <person name="Cejkova D."/>
            <person name="Rychlik I."/>
        </authorList>
    </citation>
    <scope>NUCLEOTIDE SEQUENCE [LARGE SCALE GENOMIC DNA]</scope>
    <source>
        <strain evidence="2 3">An773</strain>
    </source>
</reference>
<feature type="transmembrane region" description="Helical" evidence="1">
    <location>
        <begin position="197"/>
        <end position="219"/>
    </location>
</feature>
<sequence>MIRFEIKKVFSRTRSKTAALLLVIVLLAVSMLTISRVEYVDESGNHRTGMGAAGKLREEKNVWAGYLTGDVFRSVYQENSRINGEYSSGSAEGSTEAENRMFQEKQGISSIADVINLANSPWREYDYYAIDNITEDEAAKVYEKRISGLEEWFASGEEDFPEAQQAFLLDQYKSLDTPFYYEYFDGWGALLKNISTFMMILALFIGFFVSGIFSDEFQLRADAVFLSAKLGRSRAVLAKIAAGLLMATALFAAFIFAYTFIVLFVLGAGGAGSPIQLELWRDFYNATFLETYLLIVLGGYVGTMFAVSAAMLVSAITRSTVIAIMAPFVVLCVLPFLSRIITLPAICSFFPDRLMDIYNAVQDFSLLEIGGKVVGLPPVLILVYAIAVFALQPVIYGVCRRVEVR</sequence>
<feature type="transmembrane region" description="Helical" evidence="1">
    <location>
        <begin position="291"/>
        <end position="313"/>
    </location>
</feature>
<keyword evidence="1" id="KW-0812">Transmembrane</keyword>
<feature type="transmembrane region" description="Helical" evidence="1">
    <location>
        <begin position="240"/>
        <end position="271"/>
    </location>
</feature>
<name>A0ABS2EAU3_9FIRM</name>
<accession>A0ABS2EAU3</accession>
<comment type="caution">
    <text evidence="2">The sequence shown here is derived from an EMBL/GenBank/DDBJ whole genome shotgun (WGS) entry which is preliminary data.</text>
</comment>
<dbReference type="EMBL" id="JACLYY010000012">
    <property type="protein sequence ID" value="MBM6738746.1"/>
    <property type="molecule type" value="Genomic_DNA"/>
</dbReference>
<dbReference type="PANTHER" id="PTHR37305:SF1">
    <property type="entry name" value="MEMBRANE PROTEIN"/>
    <property type="match status" value="1"/>
</dbReference>
<keyword evidence="1" id="KW-1133">Transmembrane helix</keyword>
<feature type="transmembrane region" description="Helical" evidence="1">
    <location>
        <begin position="379"/>
        <end position="399"/>
    </location>
</feature>
<protein>
    <submittedName>
        <fullName evidence="2">ABC transporter permease</fullName>
    </submittedName>
</protein>
<feature type="transmembrane region" description="Helical" evidence="1">
    <location>
        <begin position="320"/>
        <end position="346"/>
    </location>
</feature>
<evidence type="ECO:0000313" key="3">
    <source>
        <dbReference type="Proteomes" id="UP000716906"/>
    </source>
</evidence>
<dbReference type="RefSeq" id="WP_205156212.1">
    <property type="nucleotide sequence ID" value="NZ_JACLYY010000012.1"/>
</dbReference>
<dbReference type="Proteomes" id="UP000716906">
    <property type="component" value="Unassembled WGS sequence"/>
</dbReference>
<evidence type="ECO:0000256" key="1">
    <source>
        <dbReference type="SAM" id="Phobius"/>
    </source>
</evidence>
<dbReference type="PANTHER" id="PTHR37305">
    <property type="entry name" value="INTEGRAL MEMBRANE PROTEIN-RELATED"/>
    <property type="match status" value="1"/>
</dbReference>
<keyword evidence="1" id="KW-0472">Membrane</keyword>
<evidence type="ECO:0000313" key="2">
    <source>
        <dbReference type="EMBL" id="MBM6738746.1"/>
    </source>
</evidence>
<proteinExistence type="predicted"/>